<comment type="caution">
    <text evidence="2">The sequence shown here is derived from an EMBL/GenBank/DDBJ whole genome shotgun (WGS) entry which is preliminary data.</text>
</comment>
<gene>
    <name evidence="2" type="ORF">NEOLI_001677</name>
</gene>
<accession>A0A1U7LRH8</accession>
<evidence type="ECO:0000313" key="2">
    <source>
        <dbReference type="EMBL" id="OLL25228.1"/>
    </source>
</evidence>
<dbReference type="OMA" id="TISFRWS"/>
<reference evidence="2 3" key="1">
    <citation type="submission" date="2016-04" db="EMBL/GenBank/DDBJ databases">
        <title>Evolutionary innovation and constraint leading to complex multicellularity in the Ascomycota.</title>
        <authorList>
            <person name="Cisse O."/>
            <person name="Nguyen A."/>
            <person name="Hewitt D.A."/>
            <person name="Jedd G."/>
            <person name="Stajich J.E."/>
        </authorList>
    </citation>
    <scope>NUCLEOTIDE SEQUENCE [LARGE SCALE GENOMIC DNA]</scope>
    <source>
        <strain evidence="2 3">DAH-3</strain>
    </source>
</reference>
<dbReference type="STRING" id="1198029.A0A1U7LRH8"/>
<dbReference type="Proteomes" id="UP000186594">
    <property type="component" value="Unassembled WGS sequence"/>
</dbReference>
<evidence type="ECO:0000256" key="1">
    <source>
        <dbReference type="SAM" id="MobiDB-lite"/>
    </source>
</evidence>
<sequence>MPLDDNLITYTLSAGSNKVVTITSSNYADPLYSKTLVYHPDFYLIALSDPINGHTNAEVQAQDLDAKERSIVLHDPEYVVALKEASGLRFNWKFEFEGGLYTWTRENLLSRNLRCSYTPLRKSDDHPISVALFESHMLLSKASKFTMLDYNVLRLGIQDLKGLEICLLMSVLTFLDAWSDRDTGDVTKETLRLREEESRLVKLRKEERRQHLLKQQQQANGNGPPKPAGHHWPWGVPG</sequence>
<dbReference type="AlphaFoldDB" id="A0A1U7LRH8"/>
<organism evidence="2 3">
    <name type="scientific">Neolecta irregularis (strain DAH-3)</name>
    <dbReference type="NCBI Taxonomy" id="1198029"/>
    <lineage>
        <taxon>Eukaryota</taxon>
        <taxon>Fungi</taxon>
        <taxon>Dikarya</taxon>
        <taxon>Ascomycota</taxon>
        <taxon>Taphrinomycotina</taxon>
        <taxon>Neolectales</taxon>
        <taxon>Neolectaceae</taxon>
        <taxon>Neolecta</taxon>
    </lineage>
</organism>
<protein>
    <submittedName>
        <fullName evidence="2">Uncharacterized protein</fullName>
    </submittedName>
</protein>
<keyword evidence="3" id="KW-1185">Reference proteome</keyword>
<dbReference type="EMBL" id="LXFE01000467">
    <property type="protein sequence ID" value="OLL25228.1"/>
    <property type="molecule type" value="Genomic_DNA"/>
</dbReference>
<proteinExistence type="predicted"/>
<feature type="region of interest" description="Disordered" evidence="1">
    <location>
        <begin position="212"/>
        <end position="238"/>
    </location>
</feature>
<name>A0A1U7LRH8_NEOID</name>
<evidence type="ECO:0000313" key="3">
    <source>
        <dbReference type="Proteomes" id="UP000186594"/>
    </source>
</evidence>
<dbReference type="OrthoDB" id="3357341at2759"/>